<dbReference type="GO" id="GO:0006811">
    <property type="term" value="P:monoatomic ion transport"/>
    <property type="evidence" value="ECO:0007669"/>
    <property type="project" value="UniProtKB-KW"/>
</dbReference>
<comment type="subcellular location">
    <subcellularLocation>
        <location evidence="1">Cell outer membrane</location>
        <topology evidence="1">Multi-pass membrane protein</topology>
    </subcellularLocation>
</comment>
<evidence type="ECO:0000259" key="12">
    <source>
        <dbReference type="Pfam" id="PF13609"/>
    </source>
</evidence>
<dbReference type="GO" id="GO:0015288">
    <property type="term" value="F:porin activity"/>
    <property type="evidence" value="ECO:0007669"/>
    <property type="project" value="UniProtKB-KW"/>
</dbReference>
<evidence type="ECO:0000313" key="13">
    <source>
        <dbReference type="EMBL" id="AOW11991.1"/>
    </source>
</evidence>
<keyword evidence="10" id="KW-0998">Cell outer membrane</keyword>
<evidence type="ECO:0000256" key="2">
    <source>
        <dbReference type="ARBA" id="ARBA00011233"/>
    </source>
</evidence>
<evidence type="ECO:0000256" key="5">
    <source>
        <dbReference type="ARBA" id="ARBA00022692"/>
    </source>
</evidence>
<dbReference type="EMBL" id="LVWD01000026">
    <property type="protein sequence ID" value="OAD40936.1"/>
    <property type="molecule type" value="Genomic_DNA"/>
</dbReference>
<sequence length="309" mass="31727">MKKSLIALAVLAASGAAMAQSSVTLYGIADVVIHKDADVSARMTSGGVSTSRWGVKGSEDLGGGLKANFNFEQGLDLTNGNIKGAAFGRQANVGFSSGFGAIQFGKTWNAYDDVAAAIIPVFDSVLSPAGIAPSYNYVSNPDSGVKLSMADMGGFTASVSTNFKNATADVERVTAFSGAYAGGPVVVGLAHQQEKAIAGTTRKLTRVNGSYDLGAAKLMAVFGVVQDEAKDITVGVDVPLSPALVLSTGFTQVRPDAGGDNANSFGLGVSYSLSKRTSVYGGFRKDNDAAVTSYDGVESRYGVGVKHTF</sequence>
<evidence type="ECO:0000256" key="11">
    <source>
        <dbReference type="SAM" id="SignalP"/>
    </source>
</evidence>
<dbReference type="EMBL" id="CP017476">
    <property type="protein sequence ID" value="AOW11991.1"/>
    <property type="molecule type" value="Genomic_DNA"/>
</dbReference>
<dbReference type="Proteomes" id="UP000185657">
    <property type="component" value="Unassembled WGS sequence"/>
</dbReference>
<evidence type="ECO:0000313" key="15">
    <source>
        <dbReference type="Proteomes" id="UP000185657"/>
    </source>
</evidence>
<accession>A0A163CB79</accession>
<dbReference type="OrthoDB" id="6975458at2"/>
<evidence type="ECO:0000256" key="6">
    <source>
        <dbReference type="ARBA" id="ARBA00022729"/>
    </source>
</evidence>
<reference evidence="14 15" key="1">
    <citation type="submission" date="2016-02" db="EMBL/GenBank/DDBJ databases">
        <title>Draft genome sequence of Hydrogenophaga sp. LPB0072.</title>
        <authorList>
            <person name="Shin S.-K."/>
            <person name="Yi H."/>
        </authorList>
    </citation>
    <scope>NUCLEOTIDE SEQUENCE [LARGE SCALE GENOMIC DNA]</scope>
    <source>
        <strain evidence="14 15">LPB0072</strain>
    </source>
</reference>
<keyword evidence="3" id="KW-0813">Transport</keyword>
<feature type="domain" description="Porin" evidence="12">
    <location>
        <begin position="7"/>
        <end position="287"/>
    </location>
</feature>
<dbReference type="RefSeq" id="WP_066091463.1">
    <property type="nucleotide sequence ID" value="NZ_CP017476.1"/>
</dbReference>
<evidence type="ECO:0000313" key="16">
    <source>
        <dbReference type="Proteomes" id="UP000185680"/>
    </source>
</evidence>
<dbReference type="CDD" id="cd00342">
    <property type="entry name" value="gram_neg_porins"/>
    <property type="match status" value="1"/>
</dbReference>
<evidence type="ECO:0000256" key="9">
    <source>
        <dbReference type="ARBA" id="ARBA00023136"/>
    </source>
</evidence>
<evidence type="ECO:0000256" key="3">
    <source>
        <dbReference type="ARBA" id="ARBA00022448"/>
    </source>
</evidence>
<organism evidence="13 16">
    <name type="scientific">Hydrogenophaga crassostreae</name>
    <dbReference type="NCBI Taxonomy" id="1763535"/>
    <lineage>
        <taxon>Bacteria</taxon>
        <taxon>Pseudomonadati</taxon>
        <taxon>Pseudomonadota</taxon>
        <taxon>Betaproteobacteria</taxon>
        <taxon>Burkholderiales</taxon>
        <taxon>Comamonadaceae</taxon>
        <taxon>Hydrogenophaga</taxon>
    </lineage>
</organism>
<keyword evidence="5" id="KW-0812">Transmembrane</keyword>
<proteinExistence type="predicted"/>
<dbReference type="Proteomes" id="UP000185680">
    <property type="component" value="Chromosome"/>
</dbReference>
<feature type="chain" id="PRO_5044549453" description="Porin domain-containing protein" evidence="11">
    <location>
        <begin position="20"/>
        <end position="309"/>
    </location>
</feature>
<dbReference type="GO" id="GO:0046930">
    <property type="term" value="C:pore complex"/>
    <property type="evidence" value="ECO:0007669"/>
    <property type="project" value="UniProtKB-KW"/>
</dbReference>
<evidence type="ECO:0000313" key="14">
    <source>
        <dbReference type="EMBL" id="OAD40936.1"/>
    </source>
</evidence>
<evidence type="ECO:0000256" key="10">
    <source>
        <dbReference type="ARBA" id="ARBA00023237"/>
    </source>
</evidence>
<evidence type="ECO:0000256" key="8">
    <source>
        <dbReference type="ARBA" id="ARBA00023114"/>
    </source>
</evidence>
<dbReference type="InterPro" id="IPR050298">
    <property type="entry name" value="Gram-neg_bact_OMP"/>
</dbReference>
<dbReference type="PANTHER" id="PTHR34501">
    <property type="entry name" value="PROTEIN YDDL-RELATED"/>
    <property type="match status" value="1"/>
</dbReference>
<name>A0A163CB79_9BURK</name>
<dbReference type="InterPro" id="IPR033900">
    <property type="entry name" value="Gram_neg_porin_domain"/>
</dbReference>
<dbReference type="InterPro" id="IPR002299">
    <property type="entry name" value="Porin_Neis"/>
</dbReference>
<dbReference type="AlphaFoldDB" id="A0A163CB79"/>
<keyword evidence="6 11" id="KW-0732">Signal</keyword>
<dbReference type="GO" id="GO:0009279">
    <property type="term" value="C:cell outer membrane"/>
    <property type="evidence" value="ECO:0007669"/>
    <property type="project" value="UniProtKB-SubCell"/>
</dbReference>
<dbReference type="KEGG" id="hyl:LPB072_03085"/>
<dbReference type="PANTHER" id="PTHR34501:SF9">
    <property type="entry name" value="MAJOR OUTER MEMBRANE PROTEIN P.IA"/>
    <property type="match status" value="1"/>
</dbReference>
<keyword evidence="8" id="KW-0626">Porin</keyword>
<dbReference type="InterPro" id="IPR023614">
    <property type="entry name" value="Porin_dom_sf"/>
</dbReference>
<evidence type="ECO:0000256" key="1">
    <source>
        <dbReference type="ARBA" id="ARBA00004571"/>
    </source>
</evidence>
<keyword evidence="7" id="KW-0406">Ion transport</keyword>
<gene>
    <name evidence="13" type="ORF">LPB072_03085</name>
    <name evidence="14" type="ORF">LPB72_13325</name>
</gene>
<protein>
    <recommendedName>
        <fullName evidence="12">Porin domain-containing protein</fullName>
    </recommendedName>
</protein>
<keyword evidence="15" id="KW-1185">Reference proteome</keyword>
<dbReference type="PRINTS" id="PR00184">
    <property type="entry name" value="NEISSPPORIN"/>
</dbReference>
<dbReference type="Gene3D" id="2.40.160.10">
    <property type="entry name" value="Porin"/>
    <property type="match status" value="1"/>
</dbReference>
<dbReference type="Pfam" id="PF13609">
    <property type="entry name" value="Porin_4"/>
    <property type="match status" value="1"/>
</dbReference>
<evidence type="ECO:0000256" key="7">
    <source>
        <dbReference type="ARBA" id="ARBA00023065"/>
    </source>
</evidence>
<comment type="subunit">
    <text evidence="2">Homotrimer.</text>
</comment>
<reference evidence="13" key="2">
    <citation type="submission" date="2016-10" db="EMBL/GenBank/DDBJ databases">
        <title>Hydorgenophaga sp. LPB0072 isolated from gastropod.</title>
        <authorList>
            <person name="Kim E."/>
            <person name="Yi H."/>
        </authorList>
    </citation>
    <scope>NUCLEOTIDE SEQUENCE [LARGE SCALE GENOMIC DNA]</scope>
    <source>
        <strain evidence="13">LPB0072</strain>
    </source>
</reference>
<evidence type="ECO:0000256" key="4">
    <source>
        <dbReference type="ARBA" id="ARBA00022452"/>
    </source>
</evidence>
<keyword evidence="4" id="KW-1134">Transmembrane beta strand</keyword>
<keyword evidence="9" id="KW-0472">Membrane</keyword>
<dbReference type="SUPFAM" id="SSF56935">
    <property type="entry name" value="Porins"/>
    <property type="match status" value="1"/>
</dbReference>
<dbReference type="STRING" id="1763535.LPB072_03085"/>
<feature type="signal peptide" evidence="11">
    <location>
        <begin position="1"/>
        <end position="19"/>
    </location>
</feature>